<protein>
    <submittedName>
        <fullName evidence="2">Uncharacterized protein</fullName>
    </submittedName>
</protein>
<evidence type="ECO:0000313" key="3">
    <source>
        <dbReference type="Proteomes" id="UP000653565"/>
    </source>
</evidence>
<dbReference type="OrthoDB" id="1896086at2759"/>
<organism evidence="2 3">
    <name type="scientific">Aspergillus fumigatiaffinis</name>
    <dbReference type="NCBI Taxonomy" id="340414"/>
    <lineage>
        <taxon>Eukaryota</taxon>
        <taxon>Fungi</taxon>
        <taxon>Dikarya</taxon>
        <taxon>Ascomycota</taxon>
        <taxon>Pezizomycotina</taxon>
        <taxon>Eurotiomycetes</taxon>
        <taxon>Eurotiomycetidae</taxon>
        <taxon>Eurotiales</taxon>
        <taxon>Aspergillaceae</taxon>
        <taxon>Aspergillus</taxon>
        <taxon>Aspergillus subgen. Fumigati</taxon>
    </lineage>
</organism>
<dbReference type="InterPro" id="IPR029167">
    <property type="entry name" value="Mug117"/>
</dbReference>
<evidence type="ECO:0000256" key="1">
    <source>
        <dbReference type="SAM" id="SignalP"/>
    </source>
</evidence>
<proteinExistence type="predicted"/>
<dbReference type="Proteomes" id="UP000653565">
    <property type="component" value="Unassembled WGS sequence"/>
</dbReference>
<dbReference type="EMBL" id="JAAAPX010000163">
    <property type="protein sequence ID" value="KAF4227941.1"/>
    <property type="molecule type" value="Genomic_DNA"/>
</dbReference>
<feature type="signal peptide" evidence="1">
    <location>
        <begin position="1"/>
        <end position="17"/>
    </location>
</feature>
<keyword evidence="1" id="KW-0732">Signal</keyword>
<reference evidence="2" key="1">
    <citation type="journal article" date="2020" name="bioRxiv">
        <title>Genomic and phenotypic heterogeneity of clinical isolates of the human pathogens Aspergillus fumigatus, Aspergillus lentulus and Aspergillus fumigatiaffinis.</title>
        <authorList>
            <person name="dos Santos R.A.C."/>
            <person name="Steenwyk J.L."/>
            <person name="Rivero-Menendez O."/>
            <person name="Mead M.E."/>
            <person name="Silva L.P."/>
            <person name="Bastos R.W."/>
            <person name="Alastruey-Izquierdo A."/>
            <person name="Goldman G.H."/>
            <person name="Rokas A."/>
        </authorList>
    </citation>
    <scope>NUCLEOTIDE SEQUENCE</scope>
    <source>
        <strain evidence="2">CNM-CM6805</strain>
    </source>
</reference>
<accession>A0A8H4GFF7</accession>
<reference evidence="2" key="2">
    <citation type="submission" date="2020-04" db="EMBL/GenBank/DDBJ databases">
        <authorList>
            <person name="Santos R.A.C."/>
            <person name="Steenwyk J.L."/>
            <person name="Rivero-Menendez O."/>
            <person name="Mead M.E."/>
            <person name="Silva L.P."/>
            <person name="Bastos R.W."/>
            <person name="Alastruey-Izquierdo A."/>
            <person name="Goldman G.H."/>
            <person name="Rokas A."/>
        </authorList>
    </citation>
    <scope>NUCLEOTIDE SEQUENCE</scope>
    <source>
        <strain evidence="2">CNM-CM6805</strain>
    </source>
</reference>
<evidence type="ECO:0000313" key="2">
    <source>
        <dbReference type="EMBL" id="KAF4227941.1"/>
    </source>
</evidence>
<dbReference type="Gene3D" id="3.30.430.10">
    <property type="entry name" value="Killer Toxin P4, subunit A"/>
    <property type="match status" value="1"/>
</dbReference>
<keyword evidence="3" id="KW-1185">Reference proteome</keyword>
<name>A0A8H4GFF7_9EURO</name>
<feature type="chain" id="PRO_5044154904" evidence="1">
    <location>
        <begin position="18"/>
        <end position="157"/>
    </location>
</feature>
<dbReference type="AlphaFoldDB" id="A0A8H4GFF7"/>
<sequence length="157" mass="16247">MRFITLAVAFGATLASAFVVPDPAGSVETPAVSPFGKELALEAASAIFSCKGSSQCGSFPGLLGYCDHAVNTMLPGKVYSTGGPTTGNCWGAPSGLGCGVFVAGPPGCYRSTEQIQAAYRNIRANGCRICGYVQDDDNRGDACQIKIDYVSGCDNHY</sequence>
<comment type="caution">
    <text evidence="2">The sequence shown here is derived from an EMBL/GenBank/DDBJ whole genome shotgun (WGS) entry which is preliminary data.</text>
</comment>
<gene>
    <name evidence="2" type="ORF">CNMCM6805_002518</name>
</gene>
<dbReference type="Pfam" id="PF15474">
    <property type="entry name" value="MU117"/>
    <property type="match status" value="1"/>
</dbReference>